<proteinExistence type="predicted"/>
<sequence length="221" mass="25108">MKIKQGLDKIHPGKWDFFTFILVPGTTLRLASREGLLDSNLSVIGNQPDAALWFWGWGIFVGGYSFFYIKYLFHIGRYTARAGHFLLKMACVFLAAAVFLPYKPLEFPFASDLHVLLAFLSPVLFMLALWDFLTKKIRSDRRIFFWLRLLLTELLAAALALWYASGFITSLLELYVTAAFCGFLRLLERILVDKLDFAALSSMEGQADQEYGSDQKSTSSS</sequence>
<evidence type="ECO:0000313" key="2">
    <source>
        <dbReference type="EMBL" id="GAA6268017.1"/>
    </source>
</evidence>
<keyword evidence="3" id="KW-1185">Reference proteome</keyword>
<name>A0ABQ0AVF7_9FIRM</name>
<feature type="transmembrane region" description="Helical" evidence="1">
    <location>
        <begin position="145"/>
        <end position="164"/>
    </location>
</feature>
<keyword evidence="1" id="KW-1133">Transmembrane helix</keyword>
<protein>
    <submittedName>
        <fullName evidence="2">Uncharacterized protein</fullName>
    </submittedName>
</protein>
<evidence type="ECO:0000256" key="1">
    <source>
        <dbReference type="SAM" id="Phobius"/>
    </source>
</evidence>
<dbReference type="EMBL" id="BAABXL010000001">
    <property type="protein sequence ID" value="GAA6268017.1"/>
    <property type="molecule type" value="Genomic_DNA"/>
</dbReference>
<feature type="transmembrane region" description="Helical" evidence="1">
    <location>
        <begin position="52"/>
        <end position="73"/>
    </location>
</feature>
<organism evidence="2 3">
    <name type="scientific">Enterocloster alcoholdehydrogenati</name>
    <dbReference type="NCBI Taxonomy" id="2547410"/>
    <lineage>
        <taxon>Bacteria</taxon>
        <taxon>Bacillati</taxon>
        <taxon>Bacillota</taxon>
        <taxon>Clostridia</taxon>
        <taxon>Lachnospirales</taxon>
        <taxon>Lachnospiraceae</taxon>
        <taxon>Enterocloster</taxon>
    </lineage>
</organism>
<dbReference type="Proteomes" id="UP001600894">
    <property type="component" value="Unassembled WGS sequence"/>
</dbReference>
<accession>A0ABQ0AVF7</accession>
<gene>
    <name evidence="2" type="ORF">F130042H8_10770</name>
</gene>
<reference evidence="2 3" key="1">
    <citation type="submission" date="2024-04" db="EMBL/GenBank/DDBJ databases">
        <title>Defined microbial consortia suppress multidrug-resistant proinflammatory Enterobacteriaceae via ecological control.</title>
        <authorList>
            <person name="Furuichi M."/>
            <person name="Kawaguchi T."/>
            <person name="Pust M."/>
            <person name="Yasuma K."/>
            <person name="Plichta D."/>
            <person name="Hasegawa N."/>
            <person name="Ohya T."/>
            <person name="Bhattarai S."/>
            <person name="Sasajima S."/>
            <person name="Aoto Y."/>
            <person name="Tuganbaev T."/>
            <person name="Yaginuma M."/>
            <person name="Ueda M."/>
            <person name="Okahashi N."/>
            <person name="Amafuji K."/>
            <person name="Kiridooshi Y."/>
            <person name="Sugita K."/>
            <person name="Strazar M."/>
            <person name="Skelly A."/>
            <person name="Suda W."/>
            <person name="Hattori M."/>
            <person name="Nakamoto N."/>
            <person name="Caballero S."/>
            <person name="Norman J."/>
            <person name="Olle B."/>
            <person name="Tanoue T."/>
            <person name="Arita M."/>
            <person name="Bucci V."/>
            <person name="Atarashi K."/>
            <person name="Xavier R."/>
            <person name="Honda K."/>
        </authorList>
    </citation>
    <scope>NUCLEOTIDE SEQUENCE [LARGE SCALE GENOMIC DNA]</scope>
    <source>
        <strain evidence="3">f13</strain>
    </source>
</reference>
<keyword evidence="1" id="KW-0812">Transmembrane</keyword>
<feature type="transmembrane region" description="Helical" evidence="1">
    <location>
        <begin position="85"/>
        <end position="102"/>
    </location>
</feature>
<feature type="transmembrane region" description="Helical" evidence="1">
    <location>
        <begin position="114"/>
        <end position="133"/>
    </location>
</feature>
<evidence type="ECO:0000313" key="3">
    <source>
        <dbReference type="Proteomes" id="UP001600894"/>
    </source>
</evidence>
<keyword evidence="1" id="KW-0472">Membrane</keyword>
<comment type="caution">
    <text evidence="2">The sequence shown here is derived from an EMBL/GenBank/DDBJ whole genome shotgun (WGS) entry which is preliminary data.</text>
</comment>
<dbReference type="RefSeq" id="WP_390469410.1">
    <property type="nucleotide sequence ID" value="NZ_BAABXL010000001.1"/>
</dbReference>